<evidence type="ECO:0000256" key="1">
    <source>
        <dbReference type="SAM" id="Phobius"/>
    </source>
</evidence>
<reference evidence="2" key="1">
    <citation type="journal article" date="2015" name="Nature">
        <title>Complex archaea that bridge the gap between prokaryotes and eukaryotes.</title>
        <authorList>
            <person name="Spang A."/>
            <person name="Saw J.H."/>
            <person name="Jorgensen S.L."/>
            <person name="Zaremba-Niedzwiedzka K."/>
            <person name="Martijn J."/>
            <person name="Lind A.E."/>
            <person name="van Eijk R."/>
            <person name="Schleper C."/>
            <person name="Guy L."/>
            <person name="Ettema T.J."/>
        </authorList>
    </citation>
    <scope>NUCLEOTIDE SEQUENCE</scope>
</reference>
<gene>
    <name evidence="2" type="ORF">LCGC14_0095290</name>
</gene>
<keyword evidence="1" id="KW-0812">Transmembrane</keyword>
<comment type="caution">
    <text evidence="2">The sequence shown here is derived from an EMBL/GenBank/DDBJ whole genome shotgun (WGS) entry which is preliminary data.</text>
</comment>
<sequence length="64" mass="6889">MFEWFSGKKTYLVALVTFIVGGLEALGGAGVIDWQTPSWLYATLGSLGLLALRAGVKKIETNND</sequence>
<organism evidence="2">
    <name type="scientific">marine sediment metagenome</name>
    <dbReference type="NCBI Taxonomy" id="412755"/>
    <lineage>
        <taxon>unclassified sequences</taxon>
        <taxon>metagenomes</taxon>
        <taxon>ecological metagenomes</taxon>
    </lineage>
</organism>
<protein>
    <recommendedName>
        <fullName evidence="3">Holin</fullName>
    </recommendedName>
</protein>
<dbReference type="AlphaFoldDB" id="A0A0F9XW40"/>
<feature type="transmembrane region" description="Helical" evidence="1">
    <location>
        <begin position="12"/>
        <end position="32"/>
    </location>
</feature>
<evidence type="ECO:0000313" key="2">
    <source>
        <dbReference type="EMBL" id="KKO03602.1"/>
    </source>
</evidence>
<dbReference type="EMBL" id="LAZR01000026">
    <property type="protein sequence ID" value="KKO03602.1"/>
    <property type="molecule type" value="Genomic_DNA"/>
</dbReference>
<name>A0A0F9XW40_9ZZZZ</name>
<accession>A0A0F9XW40</accession>
<feature type="transmembrane region" description="Helical" evidence="1">
    <location>
        <begin position="38"/>
        <end position="56"/>
    </location>
</feature>
<proteinExistence type="predicted"/>
<evidence type="ECO:0008006" key="3">
    <source>
        <dbReference type="Google" id="ProtNLM"/>
    </source>
</evidence>
<keyword evidence="1" id="KW-0472">Membrane</keyword>
<keyword evidence="1" id="KW-1133">Transmembrane helix</keyword>